<accession>A0ABV4QRW8</accession>
<feature type="transmembrane region" description="Helical" evidence="5">
    <location>
        <begin position="235"/>
        <end position="257"/>
    </location>
</feature>
<gene>
    <name evidence="6" type="ORF">SM436_06500</name>
</gene>
<feature type="transmembrane region" description="Helical" evidence="5">
    <location>
        <begin position="455"/>
        <end position="473"/>
    </location>
</feature>
<feature type="transmembrane region" description="Helical" evidence="5">
    <location>
        <begin position="134"/>
        <end position="162"/>
    </location>
</feature>
<dbReference type="Pfam" id="PF13520">
    <property type="entry name" value="AA_permease_2"/>
    <property type="match status" value="1"/>
</dbReference>
<proteinExistence type="predicted"/>
<evidence type="ECO:0000256" key="2">
    <source>
        <dbReference type="ARBA" id="ARBA00022692"/>
    </source>
</evidence>
<dbReference type="EMBL" id="JAXCEH010000003">
    <property type="protein sequence ID" value="MFA1553337.1"/>
    <property type="molecule type" value="Genomic_DNA"/>
</dbReference>
<protein>
    <submittedName>
        <fullName evidence="6">APC family permease</fullName>
    </submittedName>
</protein>
<dbReference type="PANTHER" id="PTHR47704:SF1">
    <property type="entry name" value="POTASSIUM TRANSPORTER KIMA"/>
    <property type="match status" value="1"/>
</dbReference>
<dbReference type="Gene3D" id="1.20.1740.10">
    <property type="entry name" value="Amino acid/polyamine transporter I"/>
    <property type="match status" value="1"/>
</dbReference>
<name>A0ABV4QRW8_9ACTN</name>
<feature type="transmembrane region" description="Helical" evidence="5">
    <location>
        <begin position="168"/>
        <end position="187"/>
    </location>
</feature>
<evidence type="ECO:0000256" key="1">
    <source>
        <dbReference type="ARBA" id="ARBA00004141"/>
    </source>
</evidence>
<dbReference type="InterPro" id="IPR002293">
    <property type="entry name" value="AA/rel_permease1"/>
</dbReference>
<feature type="transmembrane region" description="Helical" evidence="5">
    <location>
        <begin position="194"/>
        <end position="215"/>
    </location>
</feature>
<reference evidence="6 7" key="1">
    <citation type="submission" date="2023-11" db="EMBL/GenBank/DDBJ databases">
        <title>Actinomadura monticuli sp. nov., isolated from volcanic ash.</title>
        <authorList>
            <person name="Lee S.D."/>
            <person name="Yang H."/>
            <person name="Kim I.S."/>
        </authorList>
    </citation>
    <scope>NUCLEOTIDE SEQUENCE [LARGE SCALE GENOMIC DNA]</scope>
    <source>
        <strain evidence="6 7">DSM 45346</strain>
    </source>
</reference>
<comment type="caution">
    <text evidence="6">The sequence shown here is derived from an EMBL/GenBank/DDBJ whole genome shotgun (WGS) entry which is preliminary data.</text>
</comment>
<feature type="transmembrane region" description="Helical" evidence="5">
    <location>
        <begin position="396"/>
        <end position="418"/>
    </location>
</feature>
<keyword evidence="3 5" id="KW-1133">Transmembrane helix</keyword>
<organism evidence="6 7">
    <name type="scientific">Actinomadura chokoriensis</name>
    <dbReference type="NCBI Taxonomy" id="454156"/>
    <lineage>
        <taxon>Bacteria</taxon>
        <taxon>Bacillati</taxon>
        <taxon>Actinomycetota</taxon>
        <taxon>Actinomycetes</taxon>
        <taxon>Streptosporangiales</taxon>
        <taxon>Thermomonosporaceae</taxon>
        <taxon>Actinomadura</taxon>
    </lineage>
</organism>
<keyword evidence="7" id="KW-1185">Reference proteome</keyword>
<feature type="transmembrane region" description="Helical" evidence="5">
    <location>
        <begin position="372"/>
        <end position="390"/>
    </location>
</feature>
<dbReference type="PANTHER" id="PTHR47704">
    <property type="entry name" value="POTASSIUM TRANSPORTER KIMA"/>
    <property type="match status" value="1"/>
</dbReference>
<evidence type="ECO:0000313" key="6">
    <source>
        <dbReference type="EMBL" id="MFA1553337.1"/>
    </source>
</evidence>
<feature type="transmembrane region" description="Helical" evidence="5">
    <location>
        <begin position="277"/>
        <end position="294"/>
    </location>
</feature>
<feature type="transmembrane region" description="Helical" evidence="5">
    <location>
        <begin position="320"/>
        <end position="351"/>
    </location>
</feature>
<evidence type="ECO:0000256" key="3">
    <source>
        <dbReference type="ARBA" id="ARBA00022989"/>
    </source>
</evidence>
<comment type="subcellular location">
    <subcellularLocation>
        <location evidence="1">Membrane</location>
        <topology evidence="1">Multi-pass membrane protein</topology>
    </subcellularLocation>
</comment>
<evidence type="ECO:0000256" key="5">
    <source>
        <dbReference type="SAM" id="Phobius"/>
    </source>
</evidence>
<dbReference type="Proteomes" id="UP001569904">
    <property type="component" value="Unassembled WGS sequence"/>
</dbReference>
<feature type="transmembrane region" description="Helical" evidence="5">
    <location>
        <begin position="430"/>
        <end position="449"/>
    </location>
</feature>
<keyword evidence="4 5" id="KW-0472">Membrane</keyword>
<evidence type="ECO:0000256" key="4">
    <source>
        <dbReference type="ARBA" id="ARBA00023136"/>
    </source>
</evidence>
<dbReference type="RefSeq" id="WP_371939734.1">
    <property type="nucleotide sequence ID" value="NZ_JAXCEH010000003.1"/>
</dbReference>
<keyword evidence="2 5" id="KW-0812">Transmembrane</keyword>
<dbReference type="InterPro" id="IPR053153">
    <property type="entry name" value="APC_K+_Transporter"/>
</dbReference>
<sequence>MADAGPAGSGAGPPGVEAGRALVHARGPLAGGRRPRLQRRHGEGDKSRLTSLQGLVALSLDALSSVAYGPEAIALVLITAGVPEVRRTLPITLAIAALLAVLVVSYRQVIAVHPDGGGSYAVAKTEMGPRMGMLAAAALIVDYVLTVAVSLASGAASLASAFPALRPHLLPVALAVLAVLTAVNLYGITDSARFLMAPTLLFIVTVLGIVAAGLIRGHPVASVGGAVLPHAHEALGLLLILKAFSAGCAALTGVEAIANGVPMFRRPRVARAQRTELMLGALLGVMLIGLALLIRRDVLAPREGVTLLAQLTAGAYGTGWLYRAAGIVVAVALALAANTSFGGLPVLLSLLAKDRRLPHLFTLRGERPVHRYGVLAVALAAALLLLAVDARTSRLLPLFAIGVFTGFTISQTGLVLHWARLRPQGWTGKALLNGAGAVLTAIATAVLLVTKFTEGAWVVVVAVPLLMLLFARIRRYYDRVGRELGLGRVPSERPEAARAAWRVIVPVDDLGAMTGKALGAALSLGGDVVAVAVSSDEEHARGLRERWDRWDPGVRLTILTSPRDARVRPLVEYIARAAARDDRPHMALIPIVESTRPRYRFLYDQWSLLLVEGVREHAPGVLVCMLPHRVPG</sequence>
<evidence type="ECO:0000313" key="7">
    <source>
        <dbReference type="Proteomes" id="UP001569904"/>
    </source>
</evidence>
<feature type="transmembrane region" description="Helical" evidence="5">
    <location>
        <begin position="88"/>
        <end position="106"/>
    </location>
</feature>